<protein>
    <submittedName>
        <fullName evidence="1">Uncharacterized protein</fullName>
    </submittedName>
</protein>
<sequence>MIINEFHSPMMTYIVQQQKKTGCCANRFGHLEINTQLFSDLSLKLLSAILRDQFHNCRGGGGGGGGN</sequence>
<reference evidence="1" key="1">
    <citation type="submission" date="2013-05" db="EMBL/GenBank/DDBJ databases">
        <authorList>
            <person name="Yim A.K.Y."/>
            <person name="Chan T.F."/>
            <person name="Ji K.M."/>
            <person name="Liu X.Y."/>
            <person name="Zhou J.W."/>
            <person name="Li R.Q."/>
            <person name="Yang K.Y."/>
            <person name="Li J."/>
            <person name="Li M."/>
            <person name="Law P.T.W."/>
            <person name="Wu Y.L."/>
            <person name="Cai Z.L."/>
            <person name="Qin H."/>
            <person name="Bao Y."/>
            <person name="Leung R.K.K."/>
            <person name="Ng P.K.S."/>
            <person name="Zou J."/>
            <person name="Zhong X.J."/>
            <person name="Ran P.X."/>
            <person name="Zhong N.S."/>
            <person name="Liu Z.G."/>
            <person name="Tsui S.K.W."/>
        </authorList>
    </citation>
    <scope>NUCLEOTIDE SEQUENCE</scope>
    <source>
        <strain evidence="1">Derf</strain>
        <tissue evidence="1">Whole organism</tissue>
    </source>
</reference>
<proteinExistence type="predicted"/>
<organism evidence="1 2">
    <name type="scientific">Dermatophagoides farinae</name>
    <name type="common">American house dust mite</name>
    <dbReference type="NCBI Taxonomy" id="6954"/>
    <lineage>
        <taxon>Eukaryota</taxon>
        <taxon>Metazoa</taxon>
        <taxon>Ecdysozoa</taxon>
        <taxon>Arthropoda</taxon>
        <taxon>Chelicerata</taxon>
        <taxon>Arachnida</taxon>
        <taxon>Acari</taxon>
        <taxon>Acariformes</taxon>
        <taxon>Sarcoptiformes</taxon>
        <taxon>Astigmata</taxon>
        <taxon>Psoroptidia</taxon>
        <taxon>Analgoidea</taxon>
        <taxon>Pyroglyphidae</taxon>
        <taxon>Dermatophagoidinae</taxon>
        <taxon>Dermatophagoides</taxon>
    </lineage>
</organism>
<name>A0A922L6B9_DERFA</name>
<comment type="caution">
    <text evidence="1">The sequence shown here is derived from an EMBL/GenBank/DDBJ whole genome shotgun (WGS) entry which is preliminary data.</text>
</comment>
<gene>
    <name evidence="1" type="ORF">DERF_004567</name>
</gene>
<reference evidence="1" key="2">
    <citation type="journal article" date="2022" name="Res Sq">
        <title>Comparative Genomics Reveals Insights into the Divergent Evolution of Astigmatic Mites and Household Pest Adaptations.</title>
        <authorList>
            <person name="Xiong Q."/>
            <person name="Wan A.T.-Y."/>
            <person name="Liu X.-Y."/>
            <person name="Fung C.S.-H."/>
            <person name="Xiao X."/>
            <person name="Malainual N."/>
            <person name="Hou J."/>
            <person name="Wang L."/>
            <person name="Wang M."/>
            <person name="Yang K."/>
            <person name="Cui Y."/>
            <person name="Leung E."/>
            <person name="Nong W."/>
            <person name="Shin S.-K."/>
            <person name="Au S."/>
            <person name="Jeong K.Y."/>
            <person name="Chew F.T."/>
            <person name="Hui J."/>
            <person name="Leung T.F."/>
            <person name="Tungtrongchitr A."/>
            <person name="Zhong N."/>
            <person name="Liu Z."/>
            <person name="Tsui S."/>
        </authorList>
    </citation>
    <scope>NUCLEOTIDE SEQUENCE</scope>
    <source>
        <strain evidence="1">Derf</strain>
        <tissue evidence="1">Whole organism</tissue>
    </source>
</reference>
<dbReference type="EMBL" id="ASGP02000002">
    <property type="protein sequence ID" value="KAH9520883.1"/>
    <property type="molecule type" value="Genomic_DNA"/>
</dbReference>
<dbReference type="AlphaFoldDB" id="A0A922L6B9"/>
<dbReference type="Proteomes" id="UP000790347">
    <property type="component" value="Unassembled WGS sequence"/>
</dbReference>
<evidence type="ECO:0000313" key="1">
    <source>
        <dbReference type="EMBL" id="KAH9520883.1"/>
    </source>
</evidence>
<accession>A0A922L6B9</accession>
<evidence type="ECO:0000313" key="2">
    <source>
        <dbReference type="Proteomes" id="UP000790347"/>
    </source>
</evidence>
<keyword evidence="2" id="KW-1185">Reference proteome</keyword>